<feature type="transmembrane region" description="Helical" evidence="2">
    <location>
        <begin position="53"/>
        <end position="79"/>
    </location>
</feature>
<keyword evidence="2" id="KW-0472">Membrane</keyword>
<keyword evidence="2" id="KW-1133">Transmembrane helix</keyword>
<feature type="compositionally biased region" description="Basic and acidic residues" evidence="1">
    <location>
        <begin position="223"/>
        <end position="234"/>
    </location>
</feature>
<dbReference type="OrthoDB" id="1985537at2"/>
<evidence type="ECO:0000256" key="1">
    <source>
        <dbReference type="SAM" id="MobiDB-lite"/>
    </source>
</evidence>
<organism evidence="4 5">
    <name type="scientific">[Clostridium] citroniae WAL-19142</name>
    <dbReference type="NCBI Taxonomy" id="742734"/>
    <lineage>
        <taxon>Bacteria</taxon>
        <taxon>Bacillati</taxon>
        <taxon>Bacillota</taxon>
        <taxon>Clostridia</taxon>
        <taxon>Lachnospirales</taxon>
        <taxon>Lachnospiraceae</taxon>
        <taxon>Enterocloster</taxon>
    </lineage>
</organism>
<feature type="compositionally biased region" description="Basic and acidic residues" evidence="1">
    <location>
        <begin position="322"/>
        <end position="334"/>
    </location>
</feature>
<proteinExistence type="predicted"/>
<accession>A0A0J9EFZ2</accession>
<feature type="domain" description="Anti-sigma factor RsgI-like middle" evidence="3">
    <location>
        <begin position="79"/>
        <end position="189"/>
    </location>
</feature>
<comment type="caution">
    <text evidence="4">The sequence shown here is derived from an EMBL/GenBank/DDBJ whole genome shotgun (WGS) entry which is preliminary data.</text>
</comment>
<dbReference type="GeneID" id="93164266"/>
<evidence type="ECO:0000313" key="4">
    <source>
        <dbReference type="EMBL" id="KMW14485.1"/>
    </source>
</evidence>
<gene>
    <name evidence="4" type="ORF">HMPREF9470_04791</name>
</gene>
<keyword evidence="2" id="KW-0812">Transmembrane</keyword>
<dbReference type="RefSeq" id="WP_048930875.1">
    <property type="nucleotide sequence ID" value="NZ_KQ235883.1"/>
</dbReference>
<evidence type="ECO:0000256" key="2">
    <source>
        <dbReference type="SAM" id="Phobius"/>
    </source>
</evidence>
<dbReference type="PATRIC" id="fig|742734.4.peg.5132"/>
<feature type="region of interest" description="Disordered" evidence="1">
    <location>
        <begin position="191"/>
        <end position="343"/>
    </location>
</feature>
<dbReference type="InterPro" id="IPR055431">
    <property type="entry name" value="RsgI_M"/>
</dbReference>
<dbReference type="Pfam" id="PF23750">
    <property type="entry name" value="RsgI_M"/>
    <property type="match status" value="1"/>
</dbReference>
<dbReference type="Proteomes" id="UP000037392">
    <property type="component" value="Unassembled WGS sequence"/>
</dbReference>
<reference evidence="4 5" key="1">
    <citation type="submission" date="2011-04" db="EMBL/GenBank/DDBJ databases">
        <title>The Genome Sequence of Clostridium citroniae WAL-19142.</title>
        <authorList>
            <consortium name="The Broad Institute Genome Sequencing Platform"/>
            <person name="Earl A."/>
            <person name="Ward D."/>
            <person name="Feldgarden M."/>
            <person name="Gevers D."/>
            <person name="Warren Y.A."/>
            <person name="Tyrrell K.L."/>
            <person name="Citron D.M."/>
            <person name="Goldstein E.J."/>
            <person name="Daigneault M."/>
            <person name="Allen-Vercoe E."/>
            <person name="Young S.K."/>
            <person name="Zeng Q."/>
            <person name="Gargeya S."/>
            <person name="Fitzgerald M."/>
            <person name="Haas B."/>
            <person name="Abouelleil A."/>
            <person name="Alvarado L."/>
            <person name="Arachchi H.M."/>
            <person name="Berlin A."/>
            <person name="Brown A."/>
            <person name="Chapman S.B."/>
            <person name="Chen Z."/>
            <person name="Dunbar C."/>
            <person name="Freedman E."/>
            <person name="Gearin G."/>
            <person name="Gellesch M."/>
            <person name="Goldberg J."/>
            <person name="Griggs A."/>
            <person name="Gujja S."/>
            <person name="Heilman E.R."/>
            <person name="Heiman D."/>
            <person name="Howarth C."/>
            <person name="Larson L."/>
            <person name="Lui A."/>
            <person name="MacDonald P.J."/>
            <person name="Mehta T."/>
            <person name="Montmayeur A."/>
            <person name="Murphy C."/>
            <person name="Neiman D."/>
            <person name="Pearson M."/>
            <person name="Priest M."/>
            <person name="Roberts A."/>
            <person name="Saif S."/>
            <person name="Shea T."/>
            <person name="Shenoy N."/>
            <person name="Sisk P."/>
            <person name="Stolte C."/>
            <person name="Sykes S."/>
            <person name="White J."/>
            <person name="Yandava C."/>
            <person name="Wortman J."/>
            <person name="Nusbaum C."/>
            <person name="Birren B."/>
        </authorList>
    </citation>
    <scope>NUCLEOTIDE SEQUENCE [LARGE SCALE GENOMIC DNA]</scope>
    <source>
        <strain evidence="4 5">WAL-19142</strain>
    </source>
</reference>
<evidence type="ECO:0000259" key="3">
    <source>
        <dbReference type="Pfam" id="PF23750"/>
    </source>
</evidence>
<feature type="compositionally biased region" description="Acidic residues" evidence="1">
    <location>
        <begin position="235"/>
        <end position="321"/>
    </location>
</feature>
<protein>
    <recommendedName>
        <fullName evidence="3">Anti-sigma factor RsgI-like middle domain-containing protein</fullName>
    </recommendedName>
</protein>
<sequence>MMYLVMECHPAYAIVLDQAGRMIKVANMGYEAGQKVDHVIARRTQTVPLRFRLAPLMIAACLCAAILGGGTYGACFMTYGTVELRINPDVMMSVSYTDRVVGLEGLNEDGIRLIDQVSYKGKNSEEMTQLLVERAVEMGYLKDGGTVSVKAQGSAGWKDKRENAISSGLSHMLEGRMRVEIKIGAAEEETIPETPASQAPASTAHHPTPSVHPVAAPVATESSRQEERNKKHDDDGLDDDDRDDDGYNDGDDDQDDRDDDRDDGDDDQDDRDDDRDNGDDDQDDRDDDRDDRDDDQDDRDDDRDNEDDDQDDRDDDRDDRDDDRADRDNGRDNDHEEDNDDDD</sequence>
<dbReference type="EMBL" id="ADLK01000037">
    <property type="protein sequence ID" value="KMW14485.1"/>
    <property type="molecule type" value="Genomic_DNA"/>
</dbReference>
<dbReference type="AlphaFoldDB" id="A0A0J9EFZ2"/>
<name>A0A0J9EFZ2_9FIRM</name>
<evidence type="ECO:0000313" key="5">
    <source>
        <dbReference type="Proteomes" id="UP000037392"/>
    </source>
</evidence>